<dbReference type="OrthoDB" id="7707449at2"/>
<organism evidence="2 3">
    <name type="scientific">Pelagovum pacificum</name>
    <dbReference type="NCBI Taxonomy" id="2588711"/>
    <lineage>
        <taxon>Bacteria</taxon>
        <taxon>Pseudomonadati</taxon>
        <taxon>Pseudomonadota</taxon>
        <taxon>Alphaproteobacteria</taxon>
        <taxon>Rhodobacterales</taxon>
        <taxon>Paracoccaceae</taxon>
        <taxon>Pelagovum</taxon>
    </lineage>
</organism>
<dbReference type="Proteomes" id="UP000314011">
    <property type="component" value="Unassembled WGS sequence"/>
</dbReference>
<dbReference type="InterPro" id="IPR045601">
    <property type="entry name" value="DUF6455"/>
</dbReference>
<dbReference type="Pfam" id="PF20056">
    <property type="entry name" value="DUF6455"/>
    <property type="match status" value="1"/>
</dbReference>
<comment type="caution">
    <text evidence="2">The sequence shown here is derived from an EMBL/GenBank/DDBJ whole genome shotgun (WGS) entry which is preliminary data.</text>
</comment>
<accession>A0A5C5G9S2</accession>
<keyword evidence="3" id="KW-1185">Reference proteome</keyword>
<gene>
    <name evidence="2" type="ORF">FHY64_16030</name>
</gene>
<evidence type="ECO:0000259" key="1">
    <source>
        <dbReference type="Pfam" id="PF20056"/>
    </source>
</evidence>
<sequence length="93" mass="9863">MSTSSPETAHPAHRENRAELRERLTRMHGMAANFGIPGEVLAISGVGAEAARVCANCGHQVACREVTAQETAPARCGFCPNAPTFEMLAATLR</sequence>
<evidence type="ECO:0000313" key="3">
    <source>
        <dbReference type="Proteomes" id="UP000314011"/>
    </source>
</evidence>
<proteinExistence type="predicted"/>
<dbReference type="AlphaFoldDB" id="A0A5C5G9S2"/>
<name>A0A5C5G9S2_9RHOB</name>
<dbReference type="EMBL" id="VFFF01000002">
    <property type="protein sequence ID" value="TNY31518.1"/>
    <property type="molecule type" value="Genomic_DNA"/>
</dbReference>
<dbReference type="RefSeq" id="WP_140196566.1">
    <property type="nucleotide sequence ID" value="NZ_CP065915.1"/>
</dbReference>
<protein>
    <recommendedName>
        <fullName evidence="1">DUF6455 domain-containing protein</fullName>
    </recommendedName>
</protein>
<evidence type="ECO:0000313" key="2">
    <source>
        <dbReference type="EMBL" id="TNY31518.1"/>
    </source>
</evidence>
<reference evidence="2 3" key="1">
    <citation type="submission" date="2019-06" db="EMBL/GenBank/DDBJ databases">
        <title>Genome of new Rhodobacteraceae sp. SM1903.</title>
        <authorList>
            <person name="Ren X."/>
        </authorList>
    </citation>
    <scope>NUCLEOTIDE SEQUENCE [LARGE SCALE GENOMIC DNA]</scope>
    <source>
        <strain evidence="2 3">SM1903</strain>
    </source>
</reference>
<feature type="domain" description="DUF6455" evidence="1">
    <location>
        <begin position="17"/>
        <end position="90"/>
    </location>
</feature>